<reference evidence="1" key="1">
    <citation type="submission" date="2020-10" db="EMBL/GenBank/DDBJ databases">
        <authorList>
            <person name="Gilroy R."/>
        </authorList>
    </citation>
    <scope>NUCLEOTIDE SEQUENCE</scope>
    <source>
        <strain evidence="1">6276</strain>
    </source>
</reference>
<dbReference type="Proteomes" id="UP000823928">
    <property type="component" value="Unassembled WGS sequence"/>
</dbReference>
<reference evidence="1" key="2">
    <citation type="journal article" date="2021" name="PeerJ">
        <title>Extensive microbial diversity within the chicken gut microbiome revealed by metagenomics and culture.</title>
        <authorList>
            <person name="Gilroy R."/>
            <person name="Ravi A."/>
            <person name="Getino M."/>
            <person name="Pursley I."/>
            <person name="Horton D.L."/>
            <person name="Alikhan N.F."/>
            <person name="Baker D."/>
            <person name="Gharbi K."/>
            <person name="Hall N."/>
            <person name="Watson M."/>
            <person name="Adriaenssens E.M."/>
            <person name="Foster-Nyarko E."/>
            <person name="Jarju S."/>
            <person name="Secka A."/>
            <person name="Antonio M."/>
            <person name="Oren A."/>
            <person name="Chaudhuri R.R."/>
            <person name="La Ragione R."/>
            <person name="Hildebrand F."/>
            <person name="Pallen M.J."/>
        </authorList>
    </citation>
    <scope>NUCLEOTIDE SEQUENCE</scope>
    <source>
        <strain evidence="1">6276</strain>
    </source>
</reference>
<protein>
    <submittedName>
        <fullName evidence="1">Uncharacterized protein</fullName>
    </submittedName>
</protein>
<dbReference type="AlphaFoldDB" id="A0A9D1EWA5"/>
<sequence length="348" mass="39100">MRNTYNKYKSVILIGLLLLIITSILSGAVFANSNHVFAEENTISANSNTESSELDTDMIAGTNLTIRDYSEQLHATEAAVRISDEDNTGFELYNLDEDDPIINIVPKNYFFTVGNIVNIGDEYGYFINTEETANKTYISTVLVFDITTNTDLVATIDRVIVKVSPIFQYKYAGLTNEATMALFNGVYLNYNTLDESRVVAYPSKMENTLVSHKVEYEMAEDYYIKDVSFGASLYNEQALNYGDAGYDPYNDYGSYFTGFDYSYQGKYREKGEFNVGDMLWNVADNIFTALDYIKFSPGPLGTVANVFGAIYDVISFGKGWIDFASEPSNLGKTEFKTTEKLITATCYY</sequence>
<name>A0A9D1EWA5_9BACT</name>
<gene>
    <name evidence="1" type="ORF">IAC10_00805</name>
</gene>
<organism evidence="1 2">
    <name type="scientific">Candidatus Scatousia excrementigallinarum</name>
    <dbReference type="NCBI Taxonomy" id="2840935"/>
    <lineage>
        <taxon>Bacteria</taxon>
        <taxon>Candidatus Scatousia</taxon>
    </lineage>
</organism>
<dbReference type="EMBL" id="DVIU01000017">
    <property type="protein sequence ID" value="HIS35158.1"/>
    <property type="molecule type" value="Genomic_DNA"/>
</dbReference>
<proteinExistence type="predicted"/>
<evidence type="ECO:0000313" key="2">
    <source>
        <dbReference type="Proteomes" id="UP000823928"/>
    </source>
</evidence>
<feature type="non-terminal residue" evidence="1">
    <location>
        <position position="348"/>
    </location>
</feature>
<evidence type="ECO:0000313" key="1">
    <source>
        <dbReference type="EMBL" id="HIS35158.1"/>
    </source>
</evidence>
<accession>A0A9D1EWA5</accession>
<comment type="caution">
    <text evidence="1">The sequence shown here is derived from an EMBL/GenBank/DDBJ whole genome shotgun (WGS) entry which is preliminary data.</text>
</comment>